<dbReference type="Proteomes" id="UP001155546">
    <property type="component" value="Unassembled WGS sequence"/>
</dbReference>
<feature type="compositionally biased region" description="Polar residues" evidence="1">
    <location>
        <begin position="37"/>
        <end position="46"/>
    </location>
</feature>
<keyword evidence="4" id="KW-1185">Reference proteome</keyword>
<dbReference type="InterPro" id="IPR013976">
    <property type="entry name" value="HDOD"/>
</dbReference>
<dbReference type="CDD" id="cd00077">
    <property type="entry name" value="HDc"/>
    <property type="match status" value="1"/>
</dbReference>
<proteinExistence type="predicted"/>
<feature type="domain" description="HDOD" evidence="2">
    <location>
        <begin position="105"/>
        <end position="294"/>
    </location>
</feature>
<evidence type="ECO:0000313" key="4">
    <source>
        <dbReference type="Proteomes" id="UP001155546"/>
    </source>
</evidence>
<evidence type="ECO:0000259" key="2">
    <source>
        <dbReference type="PROSITE" id="PS51833"/>
    </source>
</evidence>
<organism evidence="3 4">
    <name type="scientific">Shewanella holmiensis</name>
    <dbReference type="NCBI Taxonomy" id="2952222"/>
    <lineage>
        <taxon>Bacteria</taxon>
        <taxon>Pseudomonadati</taxon>
        <taxon>Pseudomonadota</taxon>
        <taxon>Gammaproteobacteria</taxon>
        <taxon>Alteromonadales</taxon>
        <taxon>Shewanellaceae</taxon>
        <taxon>Shewanella</taxon>
    </lineage>
</organism>
<dbReference type="RefSeq" id="WP_261299168.1">
    <property type="nucleotide sequence ID" value="NZ_JAMTCD010000018.1"/>
</dbReference>
<feature type="region of interest" description="Disordered" evidence="1">
    <location>
        <begin position="32"/>
        <end position="52"/>
    </location>
</feature>
<dbReference type="PROSITE" id="PS51833">
    <property type="entry name" value="HDOD"/>
    <property type="match status" value="1"/>
</dbReference>
<evidence type="ECO:0000256" key="1">
    <source>
        <dbReference type="SAM" id="MobiDB-lite"/>
    </source>
</evidence>
<reference evidence="3" key="1">
    <citation type="journal article" date="2023" name="Int. J. Syst. Evol. Microbiol.">
        <title>&lt;i&gt;Shewanella septentrionalis&lt;/i&gt; sp. nov. and &lt;i&gt;Shewanella holmiensis&lt;/i&gt; sp. nov., isolated from Baltic Sea water and sediments.</title>
        <authorList>
            <person name="Martin-Rodriguez A.J."/>
            <person name="Thorell K."/>
            <person name="Joffre E."/>
            <person name="Jensie-Markopoulos S."/>
            <person name="Moore E.R.B."/>
            <person name="Sjoling A."/>
        </authorList>
    </citation>
    <scope>NUCLEOTIDE SEQUENCE</scope>
    <source>
        <strain evidence="3">SP1S2-7</strain>
    </source>
</reference>
<dbReference type="InterPro" id="IPR003607">
    <property type="entry name" value="HD/PDEase_dom"/>
</dbReference>
<dbReference type="Pfam" id="PF08668">
    <property type="entry name" value="HDOD"/>
    <property type="match status" value="1"/>
</dbReference>
<gene>
    <name evidence="3" type="ORF">NE535_13585</name>
</gene>
<dbReference type="Gene3D" id="1.10.3210.10">
    <property type="entry name" value="Hypothetical protein af1432"/>
    <property type="match status" value="1"/>
</dbReference>
<evidence type="ECO:0000313" key="3">
    <source>
        <dbReference type="EMBL" id="MCT7942819.1"/>
    </source>
</evidence>
<accession>A0A9X2WNS3</accession>
<dbReference type="EMBL" id="JAMTCD010000018">
    <property type="protein sequence ID" value="MCT7942819.1"/>
    <property type="molecule type" value="Genomic_DNA"/>
</dbReference>
<dbReference type="InterPro" id="IPR052340">
    <property type="entry name" value="RNase_Y/CdgJ"/>
</dbReference>
<dbReference type="SUPFAM" id="SSF109604">
    <property type="entry name" value="HD-domain/PDEase-like"/>
    <property type="match status" value="1"/>
</dbReference>
<dbReference type="AlphaFoldDB" id="A0A9X2WNS3"/>
<dbReference type="PANTHER" id="PTHR33525">
    <property type="match status" value="1"/>
</dbReference>
<name>A0A9X2WNS3_9GAMM</name>
<comment type="caution">
    <text evidence="3">The sequence shown here is derived from an EMBL/GenBank/DDBJ whole genome shotgun (WGS) entry which is preliminary data.</text>
</comment>
<dbReference type="PANTHER" id="PTHR33525:SF6">
    <property type="entry name" value="HDOD DOMAIN-CONTAINING PROTEIN"/>
    <property type="match status" value="1"/>
</dbReference>
<protein>
    <submittedName>
        <fullName evidence="3">HDOD domain-containing protein</fullName>
    </submittedName>
</protein>
<sequence>MVIKLFKKLFNVRDPQEQAKFTGVSSAEKKQAAIQKKSVQPNTSPRVNGPNDAEQLSSIDVSALFYTLLFPQQQQQDGIANNLERQVMGQIETALSSPKEIAENVLKLPSKIIELDNKLADENVDIKDVLKLIEQDPLLSIEILKLCNSPLFRRSDKQVSNLQQALVQLGRAQLRRLVTVCLTREMIDIKPIYFRRFGAEIWRHSMQVAFLSGELVEQDSDSAFLLGLLHDVGKIAIFKMLIDAFYQAEPGEQPNSVLFSQLMTSKSLTLSALLAKYWQIPETFADDLSLLANVNIAPHSGAAKAVWRANVISECSMLLQANKLSEQMLIKLLGQVDISREAFDSLHQKLIEF</sequence>